<keyword evidence="5 7" id="KW-0560">Oxidoreductase</keyword>
<evidence type="ECO:0000313" key="8">
    <source>
        <dbReference type="Proteomes" id="UP001597277"/>
    </source>
</evidence>
<name>A0ABW4L2D9_9MICO</name>
<dbReference type="Proteomes" id="UP001597277">
    <property type="component" value="Unassembled WGS sequence"/>
</dbReference>
<comment type="caution">
    <text evidence="7">The sequence shown here is derived from an EMBL/GenBank/DDBJ whole genome shotgun (WGS) entry which is preliminary data.</text>
</comment>
<comment type="cofactor">
    <cofactor evidence="1">
        <name>FAD</name>
        <dbReference type="ChEBI" id="CHEBI:57692"/>
    </cofactor>
</comment>
<protein>
    <submittedName>
        <fullName evidence="7">NAD(P)/FAD-dependent oxidoreductase</fullName>
        <ecNumber evidence="7">1.6.5.-</ecNumber>
    </submittedName>
</protein>
<dbReference type="PANTHER" id="PTHR42913">
    <property type="entry name" value="APOPTOSIS-INDUCING FACTOR 1"/>
    <property type="match status" value="1"/>
</dbReference>
<dbReference type="InterPro" id="IPR036188">
    <property type="entry name" value="FAD/NAD-bd_sf"/>
</dbReference>
<dbReference type="Pfam" id="PF07992">
    <property type="entry name" value="Pyr_redox_2"/>
    <property type="match status" value="1"/>
</dbReference>
<evidence type="ECO:0000259" key="6">
    <source>
        <dbReference type="Pfam" id="PF07992"/>
    </source>
</evidence>
<comment type="similarity">
    <text evidence="2">Belongs to the NADH dehydrogenase family.</text>
</comment>
<sequence>MNTSTHTLNAGKNRMRVLVIGGGFAGGMAAVRLAGRSRGRADITVVNPRPTLVHRLRMHQVAAGQTIAAPDLRTILGPRVSLLQGYATGLDPQAGQVTVATDDGERRVGFDRVVLATGSVTEPAPGPGGDHVHAVGDLGSARRLRAAFASLHPGAQVAVVGGGFTGLETVTELAAARPDVRVRLITSGEVGGWFTPAGAEHVRNRLRRLGVETVGEARARAVEPGRVLLDDGAEVPADLTVWCGGFTAPPLARQAGLAVDEHGAALTDAALQSVSHPHVMAVGDAGHAPGPRDQRHSMCCPFAFSSGAHAADLLGQEALGRRSGEPAPFDMGYLGRCVALGPGDAVLQLTTREDVATGTPWTGRATAGYKEFVLKGIGRTVWTARYAPGLVRWPRGARTSRSDAAARTVAA</sequence>
<feature type="domain" description="FAD/NAD(P)-binding" evidence="6">
    <location>
        <begin position="15"/>
        <end position="286"/>
    </location>
</feature>
<evidence type="ECO:0000256" key="5">
    <source>
        <dbReference type="ARBA" id="ARBA00023002"/>
    </source>
</evidence>
<evidence type="ECO:0000256" key="4">
    <source>
        <dbReference type="ARBA" id="ARBA00022827"/>
    </source>
</evidence>
<evidence type="ECO:0000256" key="2">
    <source>
        <dbReference type="ARBA" id="ARBA00005272"/>
    </source>
</evidence>
<dbReference type="RefSeq" id="WP_388003757.1">
    <property type="nucleotide sequence ID" value="NZ_JBHUEE010000002.1"/>
</dbReference>
<evidence type="ECO:0000256" key="1">
    <source>
        <dbReference type="ARBA" id="ARBA00001974"/>
    </source>
</evidence>
<gene>
    <name evidence="7" type="ORF">ACFSE6_06465</name>
</gene>
<dbReference type="InterPro" id="IPR051169">
    <property type="entry name" value="NADH-Q_oxidoreductase"/>
</dbReference>
<dbReference type="SUPFAM" id="SSF51905">
    <property type="entry name" value="FAD/NAD(P)-binding domain"/>
    <property type="match status" value="1"/>
</dbReference>
<proteinExistence type="inferred from homology"/>
<dbReference type="EC" id="1.6.5.-" evidence="7"/>
<keyword evidence="8" id="KW-1185">Reference proteome</keyword>
<accession>A0ABW4L2D9</accession>
<dbReference type="PANTHER" id="PTHR42913:SF3">
    <property type="entry name" value="64 KDA MITOCHONDRIAL NADH DEHYDROGENASE (EUROFUNG)"/>
    <property type="match status" value="1"/>
</dbReference>
<keyword evidence="3" id="KW-0285">Flavoprotein</keyword>
<dbReference type="GO" id="GO:0016491">
    <property type="term" value="F:oxidoreductase activity"/>
    <property type="evidence" value="ECO:0007669"/>
    <property type="project" value="UniProtKB-KW"/>
</dbReference>
<organism evidence="7 8">
    <name type="scientific">Georgenia deserti</name>
    <dbReference type="NCBI Taxonomy" id="2093781"/>
    <lineage>
        <taxon>Bacteria</taxon>
        <taxon>Bacillati</taxon>
        <taxon>Actinomycetota</taxon>
        <taxon>Actinomycetes</taxon>
        <taxon>Micrococcales</taxon>
        <taxon>Bogoriellaceae</taxon>
        <taxon>Georgenia</taxon>
    </lineage>
</organism>
<dbReference type="PRINTS" id="PR00469">
    <property type="entry name" value="PNDRDTASEII"/>
</dbReference>
<reference evidence="8" key="1">
    <citation type="journal article" date="2019" name="Int. J. Syst. Evol. Microbiol.">
        <title>The Global Catalogue of Microorganisms (GCM) 10K type strain sequencing project: providing services to taxonomists for standard genome sequencing and annotation.</title>
        <authorList>
            <consortium name="The Broad Institute Genomics Platform"/>
            <consortium name="The Broad Institute Genome Sequencing Center for Infectious Disease"/>
            <person name="Wu L."/>
            <person name="Ma J."/>
        </authorList>
    </citation>
    <scope>NUCLEOTIDE SEQUENCE [LARGE SCALE GENOMIC DNA]</scope>
    <source>
        <strain evidence="8">JCM 17130</strain>
    </source>
</reference>
<dbReference type="Gene3D" id="3.50.50.100">
    <property type="match status" value="1"/>
</dbReference>
<dbReference type="InterPro" id="IPR023753">
    <property type="entry name" value="FAD/NAD-binding_dom"/>
</dbReference>
<dbReference type="PRINTS" id="PR00368">
    <property type="entry name" value="FADPNR"/>
</dbReference>
<dbReference type="EMBL" id="JBHUEE010000002">
    <property type="protein sequence ID" value="MFD1717470.1"/>
    <property type="molecule type" value="Genomic_DNA"/>
</dbReference>
<keyword evidence="4" id="KW-0274">FAD</keyword>
<evidence type="ECO:0000256" key="3">
    <source>
        <dbReference type="ARBA" id="ARBA00022630"/>
    </source>
</evidence>
<evidence type="ECO:0000313" key="7">
    <source>
        <dbReference type="EMBL" id="MFD1717470.1"/>
    </source>
</evidence>